<reference evidence="2 3" key="1">
    <citation type="submission" date="2023-07" db="EMBL/GenBank/DDBJ databases">
        <title>Genomic Encyclopedia of Type Strains, Phase IV (KMG-IV): sequencing the most valuable type-strain genomes for metagenomic binning, comparative biology and taxonomic classification.</title>
        <authorList>
            <person name="Goeker M."/>
        </authorList>
    </citation>
    <scope>NUCLEOTIDE SEQUENCE [LARGE SCALE GENOMIC DNA]</scope>
    <source>
        <strain evidence="2 3">DSM 4006</strain>
    </source>
</reference>
<organism evidence="2 3">
    <name type="scientific">Alicyclobacillus cycloheptanicus</name>
    <dbReference type="NCBI Taxonomy" id="1457"/>
    <lineage>
        <taxon>Bacteria</taxon>
        <taxon>Bacillati</taxon>
        <taxon>Bacillota</taxon>
        <taxon>Bacilli</taxon>
        <taxon>Bacillales</taxon>
        <taxon>Alicyclobacillaceae</taxon>
        <taxon>Alicyclobacillus</taxon>
    </lineage>
</organism>
<dbReference type="Proteomes" id="UP001232973">
    <property type="component" value="Unassembled WGS sequence"/>
</dbReference>
<proteinExistence type="predicted"/>
<evidence type="ECO:0000256" key="1">
    <source>
        <dbReference type="SAM" id="MobiDB-lite"/>
    </source>
</evidence>
<name>A0ABT9XLM6_9BACL</name>
<keyword evidence="3" id="KW-1185">Reference proteome</keyword>
<dbReference type="EMBL" id="JAUSTP010000034">
    <property type="protein sequence ID" value="MDQ0191213.1"/>
    <property type="molecule type" value="Genomic_DNA"/>
</dbReference>
<gene>
    <name evidence="2" type="ORF">J2S03_003082</name>
</gene>
<evidence type="ECO:0000313" key="3">
    <source>
        <dbReference type="Proteomes" id="UP001232973"/>
    </source>
</evidence>
<feature type="region of interest" description="Disordered" evidence="1">
    <location>
        <begin position="1"/>
        <end position="40"/>
    </location>
</feature>
<accession>A0ABT9XLM6</accession>
<comment type="caution">
    <text evidence="2">The sequence shown here is derived from an EMBL/GenBank/DDBJ whole genome shotgun (WGS) entry which is preliminary data.</text>
</comment>
<protein>
    <submittedName>
        <fullName evidence="2">Uncharacterized protein</fullName>
    </submittedName>
</protein>
<evidence type="ECO:0000313" key="2">
    <source>
        <dbReference type="EMBL" id="MDQ0191213.1"/>
    </source>
</evidence>
<sequence length="59" mass="6342">MPDHPPYGAFPALGGRERAGRPSHKAPFLPNRRSGAAGPSTLRHLSFLRWPRAGRAAVA</sequence>